<sequence>MGSSNKFRFIWLLGVAFMAALFFGKSAAINLSSRVESFIGPRGIVNLTPRNSQNTNETALFGQIEVTSCSQQPCLMYPLIMYDISTTFIPVDSKTAMGYHLNFRYGVEKYDFRTTFFTDNYLAGKQYRISQIVEIPASLRGKSGYFQVILYDSEGIIHINRCFEAIFQLKEYYPSNTSYNNLHQYIDNMPRVDPNLSSKLGYELKIVPASIPSYNGIPAKFYFSGAGNLNSAFNPIFSDSAETYHDIPHLFVTLTGKQISNQNILSFIKLVNLNDFGPGPVLVERARRARQPPGSPKFGLPPRFINYPYAESRNALEYAVFVNKSALVLNLIFLKLFDNFVWTAFFLAAILISFILCYSFQKGWSYFGTSLFWAIGIFLEQSNNRFESQVKRNVGGILIATWSLMMVILSNTYIDLFYAVLLGGVKPDVAPNLGMLKYAC</sequence>
<organism evidence="3 4">
    <name type="scientific">Folsomia candida</name>
    <name type="common">Springtail</name>
    <dbReference type="NCBI Taxonomy" id="158441"/>
    <lineage>
        <taxon>Eukaryota</taxon>
        <taxon>Metazoa</taxon>
        <taxon>Ecdysozoa</taxon>
        <taxon>Arthropoda</taxon>
        <taxon>Hexapoda</taxon>
        <taxon>Collembola</taxon>
        <taxon>Entomobryomorpha</taxon>
        <taxon>Isotomoidea</taxon>
        <taxon>Isotomidae</taxon>
        <taxon>Proisotominae</taxon>
        <taxon>Folsomia</taxon>
    </lineage>
</organism>
<dbReference type="Proteomes" id="UP000198287">
    <property type="component" value="Unassembled WGS sequence"/>
</dbReference>
<keyword evidence="4" id="KW-1185">Reference proteome</keyword>
<keyword evidence="2" id="KW-0732">Signal</keyword>
<reference evidence="3 4" key="1">
    <citation type="submission" date="2015-12" db="EMBL/GenBank/DDBJ databases">
        <title>The genome of Folsomia candida.</title>
        <authorList>
            <person name="Faddeeva A."/>
            <person name="Derks M.F."/>
            <person name="Anvar Y."/>
            <person name="Smit S."/>
            <person name="Van Straalen N."/>
            <person name="Roelofs D."/>
        </authorList>
    </citation>
    <scope>NUCLEOTIDE SEQUENCE [LARGE SCALE GENOMIC DNA]</scope>
    <source>
        <strain evidence="3 4">VU population</strain>
        <tissue evidence="3">Whole body</tissue>
    </source>
</reference>
<feature type="chain" id="PRO_5012081794" evidence="2">
    <location>
        <begin position="29"/>
        <end position="440"/>
    </location>
</feature>
<evidence type="ECO:0000313" key="4">
    <source>
        <dbReference type="Proteomes" id="UP000198287"/>
    </source>
</evidence>
<dbReference type="AlphaFoldDB" id="A0A226DT05"/>
<feature type="signal peptide" evidence="2">
    <location>
        <begin position="1"/>
        <end position="28"/>
    </location>
</feature>
<evidence type="ECO:0000256" key="2">
    <source>
        <dbReference type="SAM" id="SignalP"/>
    </source>
</evidence>
<keyword evidence="1" id="KW-0812">Transmembrane</keyword>
<proteinExistence type="predicted"/>
<name>A0A226DT05_FOLCA</name>
<feature type="transmembrane region" description="Helical" evidence="1">
    <location>
        <begin position="394"/>
        <end position="414"/>
    </location>
</feature>
<feature type="transmembrane region" description="Helical" evidence="1">
    <location>
        <begin position="340"/>
        <end position="358"/>
    </location>
</feature>
<comment type="caution">
    <text evidence="3">The sequence shown here is derived from an EMBL/GenBank/DDBJ whole genome shotgun (WGS) entry which is preliminary data.</text>
</comment>
<gene>
    <name evidence="3" type="ORF">Fcan01_16370</name>
</gene>
<evidence type="ECO:0000313" key="3">
    <source>
        <dbReference type="EMBL" id="OXA48625.1"/>
    </source>
</evidence>
<protein>
    <submittedName>
        <fullName evidence="3">Uncharacterized protein</fullName>
    </submittedName>
</protein>
<evidence type="ECO:0000256" key="1">
    <source>
        <dbReference type="SAM" id="Phobius"/>
    </source>
</evidence>
<accession>A0A226DT05</accession>
<keyword evidence="1" id="KW-1133">Transmembrane helix</keyword>
<keyword evidence="1" id="KW-0472">Membrane</keyword>
<dbReference type="EMBL" id="LNIX01000011">
    <property type="protein sequence ID" value="OXA48625.1"/>
    <property type="molecule type" value="Genomic_DNA"/>
</dbReference>